<sequence length="317" mass="34380">MSMTDPTSYTPAADATILVVDDSPLDRRVVGWVLEKHGGWSVEYAGDGARALELIARNPPRLVLTDLQMPVLDGLALVEQVRTRHPQIPVVLMTGHGSEEISAAALRAGAASYVEKRSLAVDLVSVLEQVLGASHADGPRNRTNDYLTRAASCHVLPTDPLLVGPLVGALQEPLLAMGVCDPTDVTRVGIALEEALLNALYHGNLEVGSELKRDDDRAFYRLAAERRGQAPYRDRRIRVLARVRRERAVYRITDDGPGFNVAALTDTADPSRPSGRGITLMRTFMDRVTFNAVGNEVTMVKLRNAARKVQSGSVASS</sequence>
<keyword evidence="1 2" id="KW-0597">Phosphoprotein</keyword>
<dbReference type="SUPFAM" id="SSF55874">
    <property type="entry name" value="ATPase domain of HSP90 chaperone/DNA topoisomerase II/histidine kinase"/>
    <property type="match status" value="1"/>
</dbReference>
<dbReference type="InterPro" id="IPR050595">
    <property type="entry name" value="Bact_response_regulator"/>
</dbReference>
<dbReference type="AlphaFoldDB" id="A0A225DKC3"/>
<evidence type="ECO:0000313" key="4">
    <source>
        <dbReference type="EMBL" id="OWK36825.1"/>
    </source>
</evidence>
<dbReference type="CDD" id="cd16936">
    <property type="entry name" value="HATPase_RsbW-like"/>
    <property type="match status" value="1"/>
</dbReference>
<dbReference type="InterPro" id="IPR036890">
    <property type="entry name" value="HATPase_C_sf"/>
</dbReference>
<dbReference type="GO" id="GO:0000160">
    <property type="term" value="P:phosphorelay signal transduction system"/>
    <property type="evidence" value="ECO:0007669"/>
    <property type="project" value="InterPro"/>
</dbReference>
<feature type="domain" description="Response regulatory" evidence="3">
    <location>
        <begin position="16"/>
        <end position="131"/>
    </location>
</feature>
<dbReference type="InterPro" id="IPR011006">
    <property type="entry name" value="CheY-like_superfamily"/>
</dbReference>
<comment type="caution">
    <text evidence="4">The sequence shown here is derived from an EMBL/GenBank/DDBJ whole genome shotgun (WGS) entry which is preliminary data.</text>
</comment>
<dbReference type="Pfam" id="PF00072">
    <property type="entry name" value="Response_reg"/>
    <property type="match status" value="1"/>
</dbReference>
<dbReference type="GO" id="GO:0005524">
    <property type="term" value="F:ATP binding"/>
    <property type="evidence" value="ECO:0007669"/>
    <property type="project" value="UniProtKB-KW"/>
</dbReference>
<dbReference type="Pfam" id="PF13581">
    <property type="entry name" value="HATPase_c_2"/>
    <property type="match status" value="1"/>
</dbReference>
<dbReference type="PANTHER" id="PTHR44591">
    <property type="entry name" value="STRESS RESPONSE REGULATOR PROTEIN 1"/>
    <property type="match status" value="1"/>
</dbReference>
<dbReference type="Proteomes" id="UP000214646">
    <property type="component" value="Unassembled WGS sequence"/>
</dbReference>
<dbReference type="RefSeq" id="WP_238602999.1">
    <property type="nucleotide sequence ID" value="NZ_NIDE01000017.1"/>
</dbReference>
<dbReference type="InterPro" id="IPR001789">
    <property type="entry name" value="Sig_transdc_resp-reg_receiver"/>
</dbReference>
<protein>
    <submittedName>
        <fullName evidence="4">Response regulator receiver:CheW-like protein:ATP-binding region, ATPase-like</fullName>
    </submittedName>
</protein>
<dbReference type="SMART" id="SM00448">
    <property type="entry name" value="REC"/>
    <property type="match status" value="1"/>
</dbReference>
<dbReference type="InterPro" id="IPR003594">
    <property type="entry name" value="HATPase_dom"/>
</dbReference>
<evidence type="ECO:0000256" key="1">
    <source>
        <dbReference type="ARBA" id="ARBA00022553"/>
    </source>
</evidence>
<name>A0A225DKC3_9BACT</name>
<dbReference type="Gene3D" id="3.30.565.10">
    <property type="entry name" value="Histidine kinase-like ATPase, C-terminal domain"/>
    <property type="match status" value="1"/>
</dbReference>
<accession>A0A225DKC3</accession>
<reference evidence="5" key="1">
    <citation type="submission" date="2017-06" db="EMBL/GenBank/DDBJ databases">
        <title>Genome analysis of Fimbriiglobus ruber SP5, the first member of the order Planctomycetales with confirmed chitinolytic capability.</title>
        <authorList>
            <person name="Ravin N.V."/>
            <person name="Rakitin A.L."/>
            <person name="Ivanova A.A."/>
            <person name="Beletsky A.V."/>
            <person name="Kulichevskaya I.S."/>
            <person name="Mardanov A.V."/>
            <person name="Dedysh S.N."/>
        </authorList>
    </citation>
    <scope>NUCLEOTIDE SEQUENCE [LARGE SCALE GENOMIC DNA]</scope>
    <source>
        <strain evidence="5">SP5</strain>
    </source>
</reference>
<dbReference type="SUPFAM" id="SSF52172">
    <property type="entry name" value="CheY-like"/>
    <property type="match status" value="1"/>
</dbReference>
<dbReference type="CDD" id="cd00156">
    <property type="entry name" value="REC"/>
    <property type="match status" value="1"/>
</dbReference>
<feature type="modified residue" description="4-aspartylphosphate" evidence="2">
    <location>
        <position position="66"/>
    </location>
</feature>
<evidence type="ECO:0000259" key="3">
    <source>
        <dbReference type="PROSITE" id="PS50110"/>
    </source>
</evidence>
<evidence type="ECO:0000256" key="2">
    <source>
        <dbReference type="PROSITE-ProRule" id="PRU00169"/>
    </source>
</evidence>
<dbReference type="EMBL" id="NIDE01000017">
    <property type="protein sequence ID" value="OWK36825.1"/>
    <property type="molecule type" value="Genomic_DNA"/>
</dbReference>
<proteinExistence type="predicted"/>
<gene>
    <name evidence="4" type="ORF">FRUB_09388</name>
</gene>
<evidence type="ECO:0000313" key="5">
    <source>
        <dbReference type="Proteomes" id="UP000214646"/>
    </source>
</evidence>
<organism evidence="4 5">
    <name type="scientific">Fimbriiglobus ruber</name>
    <dbReference type="NCBI Taxonomy" id="1908690"/>
    <lineage>
        <taxon>Bacteria</taxon>
        <taxon>Pseudomonadati</taxon>
        <taxon>Planctomycetota</taxon>
        <taxon>Planctomycetia</taxon>
        <taxon>Gemmatales</taxon>
        <taxon>Gemmataceae</taxon>
        <taxon>Fimbriiglobus</taxon>
    </lineage>
</organism>
<dbReference type="PROSITE" id="PS50110">
    <property type="entry name" value="RESPONSE_REGULATORY"/>
    <property type="match status" value="1"/>
</dbReference>
<keyword evidence="4" id="KW-0547">Nucleotide-binding</keyword>
<keyword evidence="5" id="KW-1185">Reference proteome</keyword>
<keyword evidence="4" id="KW-0067">ATP-binding</keyword>
<dbReference type="Gene3D" id="3.40.50.2300">
    <property type="match status" value="1"/>
</dbReference>
<dbReference type="PANTHER" id="PTHR44591:SF3">
    <property type="entry name" value="RESPONSE REGULATORY DOMAIN-CONTAINING PROTEIN"/>
    <property type="match status" value="1"/>
</dbReference>